<keyword evidence="1" id="KW-0732">Signal</keyword>
<organism evidence="2 3">
    <name type="scientific">Ectopseudomonas toyotomiensis</name>
    <dbReference type="NCBI Taxonomy" id="554344"/>
    <lineage>
        <taxon>Bacteria</taxon>
        <taxon>Pseudomonadati</taxon>
        <taxon>Pseudomonadota</taxon>
        <taxon>Gammaproteobacteria</taxon>
        <taxon>Pseudomonadales</taxon>
        <taxon>Pseudomonadaceae</taxon>
        <taxon>Ectopseudomonas</taxon>
    </lineage>
</organism>
<dbReference type="EMBL" id="FOXK01000003">
    <property type="protein sequence ID" value="SFP52958.1"/>
    <property type="molecule type" value="Genomic_DNA"/>
</dbReference>
<gene>
    <name evidence="2" type="ORF">SAMN05216177_103269</name>
</gene>
<keyword evidence="3" id="KW-1185">Reference proteome</keyword>
<feature type="signal peptide" evidence="1">
    <location>
        <begin position="1"/>
        <end position="24"/>
    </location>
</feature>
<dbReference type="Proteomes" id="UP000182025">
    <property type="component" value="Unassembled WGS sequence"/>
</dbReference>
<evidence type="ECO:0000313" key="2">
    <source>
        <dbReference type="EMBL" id="SFP52958.1"/>
    </source>
</evidence>
<reference evidence="3" key="1">
    <citation type="submission" date="2016-10" db="EMBL/GenBank/DDBJ databases">
        <authorList>
            <person name="Varghese N."/>
            <person name="Submissions S."/>
        </authorList>
    </citation>
    <scope>NUCLEOTIDE SEQUENCE [LARGE SCALE GENOMIC DNA]</scope>
    <source>
        <strain evidence="3">JCM 15604</strain>
    </source>
</reference>
<name>A0A1I5R365_9GAMM</name>
<evidence type="ECO:0000313" key="3">
    <source>
        <dbReference type="Proteomes" id="UP000182025"/>
    </source>
</evidence>
<evidence type="ECO:0008006" key="4">
    <source>
        <dbReference type="Google" id="ProtNLM"/>
    </source>
</evidence>
<evidence type="ECO:0000256" key="1">
    <source>
        <dbReference type="SAM" id="SignalP"/>
    </source>
</evidence>
<protein>
    <recommendedName>
        <fullName evidence="4">DUF4189 domain-containing protein</fullName>
    </recommendedName>
</protein>
<proteinExistence type="predicted"/>
<sequence length="120" mass="12804">MVYTALMKKLIITTLLAFSGLAQAGNFATCLLDELPGVQNNNAAGAAYQVCSARHPERYDGVEQGSGRGFFGYESGAECALKKARDTHSQSAAGMIRVACNRLYNKQCSALATEFGLNCN</sequence>
<dbReference type="AlphaFoldDB" id="A0A1I5R365"/>
<accession>A0A1I5R365</accession>
<feature type="chain" id="PRO_5010220639" description="DUF4189 domain-containing protein" evidence="1">
    <location>
        <begin position="25"/>
        <end position="120"/>
    </location>
</feature>